<feature type="domain" description="EamA" evidence="9">
    <location>
        <begin position="181"/>
        <end position="322"/>
    </location>
</feature>
<organism evidence="10 11">
    <name type="scientific">Schumannella soli</name>
    <dbReference type="NCBI Taxonomy" id="2590779"/>
    <lineage>
        <taxon>Bacteria</taxon>
        <taxon>Bacillati</taxon>
        <taxon>Actinomycetota</taxon>
        <taxon>Actinomycetes</taxon>
        <taxon>Micrococcales</taxon>
        <taxon>Microbacteriaceae</taxon>
        <taxon>Schumannella</taxon>
    </lineage>
</organism>
<keyword evidence="5 8" id="KW-1133">Transmembrane helix</keyword>
<protein>
    <submittedName>
        <fullName evidence="10">EamA family transporter</fullName>
    </submittedName>
</protein>
<reference evidence="10 11" key="1">
    <citation type="submission" date="2019-06" db="EMBL/GenBank/DDBJ databases">
        <authorList>
            <person name="Li F."/>
        </authorList>
    </citation>
    <scope>NUCLEOTIDE SEQUENCE [LARGE SCALE GENOMIC DNA]</scope>
    <source>
        <strain evidence="10 11">10F1D-1</strain>
    </source>
</reference>
<evidence type="ECO:0000256" key="3">
    <source>
        <dbReference type="ARBA" id="ARBA00022475"/>
    </source>
</evidence>
<dbReference type="EMBL" id="VHQG01000002">
    <property type="protein sequence ID" value="TPW75751.1"/>
    <property type="molecule type" value="Genomic_DNA"/>
</dbReference>
<evidence type="ECO:0000313" key="10">
    <source>
        <dbReference type="EMBL" id="TPW75751.1"/>
    </source>
</evidence>
<comment type="subcellular location">
    <subcellularLocation>
        <location evidence="1">Cell membrane</location>
        <topology evidence="1">Multi-pass membrane protein</topology>
    </subcellularLocation>
</comment>
<evidence type="ECO:0000256" key="5">
    <source>
        <dbReference type="ARBA" id="ARBA00022989"/>
    </source>
</evidence>
<feature type="transmembrane region" description="Helical" evidence="8">
    <location>
        <begin position="59"/>
        <end position="80"/>
    </location>
</feature>
<evidence type="ECO:0000313" key="11">
    <source>
        <dbReference type="Proteomes" id="UP000316252"/>
    </source>
</evidence>
<keyword evidence="3" id="KW-1003">Cell membrane</keyword>
<dbReference type="Pfam" id="PF00892">
    <property type="entry name" value="EamA"/>
    <property type="match status" value="2"/>
</dbReference>
<dbReference type="SUPFAM" id="SSF103481">
    <property type="entry name" value="Multidrug resistance efflux transporter EmrE"/>
    <property type="match status" value="2"/>
</dbReference>
<dbReference type="GO" id="GO:0005886">
    <property type="term" value="C:plasma membrane"/>
    <property type="evidence" value="ECO:0007669"/>
    <property type="project" value="UniProtKB-SubCell"/>
</dbReference>
<feature type="transmembrane region" description="Helical" evidence="8">
    <location>
        <begin position="306"/>
        <end position="322"/>
    </location>
</feature>
<dbReference type="RefSeq" id="WP_141163111.1">
    <property type="nucleotide sequence ID" value="NZ_VHQG01000002.1"/>
</dbReference>
<dbReference type="Proteomes" id="UP000316252">
    <property type="component" value="Unassembled WGS sequence"/>
</dbReference>
<evidence type="ECO:0000259" key="9">
    <source>
        <dbReference type="Pfam" id="PF00892"/>
    </source>
</evidence>
<feature type="transmembrane region" description="Helical" evidence="8">
    <location>
        <begin position="183"/>
        <end position="202"/>
    </location>
</feature>
<dbReference type="PANTHER" id="PTHR32322:SF18">
    <property type="entry name" value="S-ADENOSYLMETHIONINE_S-ADENOSYLHOMOCYSTEINE TRANSPORTER"/>
    <property type="match status" value="1"/>
</dbReference>
<dbReference type="InterPro" id="IPR050638">
    <property type="entry name" value="AA-Vitamin_Transporters"/>
</dbReference>
<comment type="similarity">
    <text evidence="2">Belongs to the EamA transporter family.</text>
</comment>
<dbReference type="PANTHER" id="PTHR32322">
    <property type="entry name" value="INNER MEMBRANE TRANSPORTER"/>
    <property type="match status" value="1"/>
</dbReference>
<sequence length="348" mass="35178">MSSAGPTTGVGGTGAGGAVAAPHRGGPVALGIALVSALTFGTSGTIAKPLIEAGWTPTAVVFLRILGAALALLIPAFVALHRGPGIRAGLRLIWAARVRVLLYGVFAVAGTQLCYFQAIQRIPVGLALLIEYLAPIGLLLFMWARTRRRPALGVLFGAALALVGLALVIGIDGSVRLDPVGILYAGIAAVGLALYFVLGAVADDGVPALAFAATTLVIGALILGLAAALHVLPWKSPAVEVRFLGADVPWFVLVAAVALISTALAYFTGIVAAARLGSRQASFFGLIEVIAGVVISWIVLGESLGAIQIVGAVLILGGVALIRPEPPRDPGAVVKPSDAEAGMPTAPL</sequence>
<evidence type="ECO:0000256" key="2">
    <source>
        <dbReference type="ARBA" id="ARBA00007362"/>
    </source>
</evidence>
<proteinExistence type="inferred from homology"/>
<dbReference type="InterPro" id="IPR037185">
    <property type="entry name" value="EmrE-like"/>
</dbReference>
<feature type="transmembrane region" description="Helical" evidence="8">
    <location>
        <begin position="100"/>
        <end position="118"/>
    </location>
</feature>
<feature type="transmembrane region" description="Helical" evidence="8">
    <location>
        <begin position="124"/>
        <end position="144"/>
    </location>
</feature>
<feature type="transmembrane region" description="Helical" evidence="8">
    <location>
        <begin position="281"/>
        <end position="300"/>
    </location>
</feature>
<feature type="region of interest" description="Disordered" evidence="7">
    <location>
        <begin position="329"/>
        <end position="348"/>
    </location>
</feature>
<feature type="transmembrane region" description="Helical" evidence="8">
    <location>
        <begin position="151"/>
        <end position="171"/>
    </location>
</feature>
<keyword evidence="4 8" id="KW-0812">Transmembrane</keyword>
<keyword evidence="6 8" id="KW-0472">Membrane</keyword>
<accession>A0A506XSV4</accession>
<feature type="domain" description="EamA" evidence="9">
    <location>
        <begin position="32"/>
        <end position="169"/>
    </location>
</feature>
<evidence type="ECO:0000256" key="7">
    <source>
        <dbReference type="SAM" id="MobiDB-lite"/>
    </source>
</evidence>
<dbReference type="AlphaFoldDB" id="A0A506XSV4"/>
<feature type="transmembrane region" description="Helical" evidence="8">
    <location>
        <begin position="209"/>
        <end position="230"/>
    </location>
</feature>
<evidence type="ECO:0000256" key="6">
    <source>
        <dbReference type="ARBA" id="ARBA00023136"/>
    </source>
</evidence>
<dbReference type="InterPro" id="IPR000620">
    <property type="entry name" value="EamA_dom"/>
</dbReference>
<dbReference type="OrthoDB" id="154915at2"/>
<feature type="transmembrane region" description="Helical" evidence="8">
    <location>
        <begin position="250"/>
        <end position="274"/>
    </location>
</feature>
<gene>
    <name evidence="10" type="ORF">FJ657_07720</name>
</gene>
<keyword evidence="11" id="KW-1185">Reference proteome</keyword>
<evidence type="ECO:0000256" key="1">
    <source>
        <dbReference type="ARBA" id="ARBA00004651"/>
    </source>
</evidence>
<evidence type="ECO:0000256" key="8">
    <source>
        <dbReference type="SAM" id="Phobius"/>
    </source>
</evidence>
<name>A0A506XSV4_9MICO</name>
<evidence type="ECO:0000256" key="4">
    <source>
        <dbReference type="ARBA" id="ARBA00022692"/>
    </source>
</evidence>
<comment type="caution">
    <text evidence="10">The sequence shown here is derived from an EMBL/GenBank/DDBJ whole genome shotgun (WGS) entry which is preliminary data.</text>
</comment>